<dbReference type="OrthoDB" id="9779865at2"/>
<keyword evidence="2" id="KW-0812">Transmembrane</keyword>
<evidence type="ECO:0000259" key="3">
    <source>
        <dbReference type="Pfam" id="PF11350"/>
    </source>
</evidence>
<name>A0A0X8JD43_ACTRD</name>
<reference evidence="5" key="1">
    <citation type="submission" date="2016-02" db="EMBL/GenBank/DDBJ databases">
        <authorList>
            <person name="Holder M.E."/>
            <person name="Ajami N.J."/>
            <person name="Petrosino J.F."/>
        </authorList>
    </citation>
    <scope>NUCLEOTIDE SEQUENCE [LARGE SCALE GENOMIC DNA]</scope>
    <source>
        <strain evidence="5">CCUG 36733</strain>
    </source>
</reference>
<dbReference type="RefSeq" id="WP_067940544.1">
    <property type="nucleotide sequence ID" value="NZ_CP014228.1"/>
</dbReference>
<protein>
    <recommendedName>
        <fullName evidence="3">DUF3152 domain-containing protein</fullName>
    </recommendedName>
</protein>
<dbReference type="AlphaFoldDB" id="A0A0X8JD43"/>
<evidence type="ECO:0000313" key="5">
    <source>
        <dbReference type="Proteomes" id="UP000065220"/>
    </source>
</evidence>
<evidence type="ECO:0000256" key="2">
    <source>
        <dbReference type="SAM" id="Phobius"/>
    </source>
</evidence>
<dbReference type="KEGG" id="ard:AXF14_02535"/>
<feature type="transmembrane region" description="Helical" evidence="2">
    <location>
        <begin position="31"/>
        <end position="52"/>
    </location>
</feature>
<feature type="domain" description="DUF3152" evidence="3">
    <location>
        <begin position="136"/>
        <end position="298"/>
    </location>
</feature>
<accession>A0A0X8JD43</accession>
<dbReference type="Proteomes" id="UP000065220">
    <property type="component" value="Chromosome"/>
</dbReference>
<gene>
    <name evidence="4" type="ORF">AXF14_02535</name>
</gene>
<feature type="compositionally biased region" description="Low complexity" evidence="1">
    <location>
        <begin position="78"/>
        <end position="107"/>
    </location>
</feature>
<keyword evidence="2" id="KW-1133">Transmembrane helix</keyword>
<sequence length="314" mass="32139">MSSPSHPGRGSEERPSSAPTLSSTLPLTSRTAVLVVAAAVITIVLGLLAVGVTGGPSGNDASAGATTAASASRTTRATASAVLSATPSPTASGPATATAPTSAEPGAKASSSATADAHPTPTASYSVDSDGIIHTATTGHEQWTVADPVAQPEGLPQAVYSYVLEAEDGSGVDVNAIAPTITKILNDERGWRAIDNVSFKQVSDPAQAGFFIKVATPGTVDRLCAPLETDGTWDCQISADVVINADRWSHGVPWFSSLEDYRGYLVNHEVGHFLGRGHEQCGGKGLKAPVMMQQSKGLGECLANPWPTQDNQPG</sequence>
<evidence type="ECO:0000313" key="4">
    <source>
        <dbReference type="EMBL" id="AMD86679.1"/>
    </source>
</evidence>
<keyword evidence="5" id="KW-1185">Reference proteome</keyword>
<dbReference type="STRING" id="111015.AXF14_02535"/>
<dbReference type="Pfam" id="PF11350">
    <property type="entry name" value="DUF3152"/>
    <property type="match status" value="1"/>
</dbReference>
<keyword evidence="2" id="KW-0472">Membrane</keyword>
<dbReference type="EMBL" id="CP014228">
    <property type="protein sequence ID" value="AMD86679.1"/>
    <property type="molecule type" value="Genomic_DNA"/>
</dbReference>
<dbReference type="InterPro" id="IPR022603">
    <property type="entry name" value="DUF3152"/>
</dbReference>
<feature type="region of interest" description="Disordered" evidence="1">
    <location>
        <begin position="78"/>
        <end position="128"/>
    </location>
</feature>
<organism evidence="4 5">
    <name type="scientific">Actinomyces radicidentis</name>
    <dbReference type="NCBI Taxonomy" id="111015"/>
    <lineage>
        <taxon>Bacteria</taxon>
        <taxon>Bacillati</taxon>
        <taxon>Actinomycetota</taxon>
        <taxon>Actinomycetes</taxon>
        <taxon>Actinomycetales</taxon>
        <taxon>Actinomycetaceae</taxon>
        <taxon>Actinomyces</taxon>
    </lineage>
</organism>
<dbReference type="SUPFAM" id="SSF55486">
    <property type="entry name" value="Metalloproteases ('zincins'), catalytic domain"/>
    <property type="match status" value="1"/>
</dbReference>
<feature type="region of interest" description="Disordered" evidence="1">
    <location>
        <begin position="1"/>
        <end position="24"/>
    </location>
</feature>
<proteinExistence type="predicted"/>
<evidence type="ECO:0000256" key="1">
    <source>
        <dbReference type="SAM" id="MobiDB-lite"/>
    </source>
</evidence>